<evidence type="ECO:0000256" key="1">
    <source>
        <dbReference type="ARBA" id="ARBA00004123"/>
    </source>
</evidence>
<name>A0AAW1WGJ4_RUBAR</name>
<dbReference type="PANTHER" id="PTHR33729:SF12">
    <property type="entry name" value="MBD DOMAIN-CONTAINING PROTEIN"/>
    <property type="match status" value="1"/>
</dbReference>
<keyword evidence="9" id="KW-1185">Reference proteome</keyword>
<feature type="compositionally biased region" description="Basic and acidic residues" evidence="6">
    <location>
        <begin position="158"/>
        <end position="176"/>
    </location>
</feature>
<comment type="subcellular location">
    <subcellularLocation>
        <location evidence="1">Nucleus</location>
    </subcellularLocation>
</comment>
<organism evidence="8 9">
    <name type="scientific">Rubus argutus</name>
    <name type="common">Southern blackberry</name>
    <dbReference type="NCBI Taxonomy" id="59490"/>
    <lineage>
        <taxon>Eukaryota</taxon>
        <taxon>Viridiplantae</taxon>
        <taxon>Streptophyta</taxon>
        <taxon>Embryophyta</taxon>
        <taxon>Tracheophyta</taxon>
        <taxon>Spermatophyta</taxon>
        <taxon>Magnoliopsida</taxon>
        <taxon>eudicotyledons</taxon>
        <taxon>Gunneridae</taxon>
        <taxon>Pentapetalae</taxon>
        <taxon>rosids</taxon>
        <taxon>fabids</taxon>
        <taxon>Rosales</taxon>
        <taxon>Rosaceae</taxon>
        <taxon>Rosoideae</taxon>
        <taxon>Rosoideae incertae sedis</taxon>
        <taxon>Rubus</taxon>
    </lineage>
</organism>
<dbReference type="InterPro" id="IPR001739">
    <property type="entry name" value="Methyl_CpG_DNA-bd"/>
</dbReference>
<evidence type="ECO:0000256" key="5">
    <source>
        <dbReference type="ARBA" id="ARBA00023242"/>
    </source>
</evidence>
<accession>A0AAW1WGJ4</accession>
<dbReference type="PROSITE" id="PS50982">
    <property type="entry name" value="MBD"/>
    <property type="match status" value="1"/>
</dbReference>
<keyword evidence="5" id="KW-0539">Nucleus</keyword>
<evidence type="ECO:0000259" key="7">
    <source>
        <dbReference type="PROSITE" id="PS50982"/>
    </source>
</evidence>
<keyword evidence="3" id="KW-0238">DNA-binding</keyword>
<reference evidence="8 9" key="1">
    <citation type="journal article" date="2023" name="G3 (Bethesda)">
        <title>A chromosome-length genome assembly and annotation of blackberry (Rubus argutus, cv. 'Hillquist').</title>
        <authorList>
            <person name="Bruna T."/>
            <person name="Aryal R."/>
            <person name="Dudchenko O."/>
            <person name="Sargent D.J."/>
            <person name="Mead D."/>
            <person name="Buti M."/>
            <person name="Cavallini A."/>
            <person name="Hytonen T."/>
            <person name="Andres J."/>
            <person name="Pham M."/>
            <person name="Weisz D."/>
            <person name="Mascagni F."/>
            <person name="Usai G."/>
            <person name="Natali L."/>
            <person name="Bassil N."/>
            <person name="Fernandez G.E."/>
            <person name="Lomsadze A."/>
            <person name="Armour M."/>
            <person name="Olukolu B."/>
            <person name="Poorten T."/>
            <person name="Britton C."/>
            <person name="Davik J."/>
            <person name="Ashrafi H."/>
            <person name="Aiden E.L."/>
            <person name="Borodovsky M."/>
            <person name="Worthington M."/>
        </authorList>
    </citation>
    <scope>NUCLEOTIDE SEQUENCE [LARGE SCALE GENOMIC DNA]</scope>
    <source>
        <strain evidence="8">PI 553951</strain>
    </source>
</reference>
<sequence>MENKVDEVVAVELPAPPAWKKKLLPKKGVTPKKNEIAFISPTGEEINNKKQLEQYLKSHPGNPAISEFDWGTGETPRRSSRISEKVKTTPPPETEPPKKRGRKSSGSKENKVGTTTAETDGANDIEMKDAEVVEKKDGEADKQQGDLKENQVENGGKAPEKTDQTKTTEDGKKTEGEEKDASEDQPSKEALATEVTEKKENVPQAEGEQGNDSTEKKQDDTAAVTVEENGAPEEEKLNGTAPSVEEEVKGKQDLPELDGKCDAPAEEKVETKDGVVGENGKVDQIAQADAA</sequence>
<feature type="compositionally biased region" description="Basic and acidic residues" evidence="6">
    <location>
        <begin position="246"/>
        <end position="275"/>
    </location>
</feature>
<dbReference type="PANTHER" id="PTHR33729">
    <property type="entry name" value="METHYL-CPG BINDING DOMAIN CONTAINING PROTEIN, EXPRESSED"/>
    <property type="match status" value="1"/>
</dbReference>
<feature type="compositionally biased region" description="Basic and acidic residues" evidence="6">
    <location>
        <begin position="125"/>
        <end position="151"/>
    </location>
</feature>
<feature type="compositionally biased region" description="Basic and acidic residues" evidence="6">
    <location>
        <begin position="75"/>
        <end position="87"/>
    </location>
</feature>
<comment type="caution">
    <text evidence="8">The sequence shown here is derived from an EMBL/GenBank/DDBJ whole genome shotgun (WGS) entry which is preliminary data.</text>
</comment>
<evidence type="ECO:0000313" key="8">
    <source>
        <dbReference type="EMBL" id="KAK9923125.1"/>
    </source>
</evidence>
<dbReference type="SUPFAM" id="SSF54171">
    <property type="entry name" value="DNA-binding domain"/>
    <property type="match status" value="1"/>
</dbReference>
<keyword evidence="2" id="KW-0805">Transcription regulation</keyword>
<evidence type="ECO:0000313" key="9">
    <source>
        <dbReference type="Proteomes" id="UP001457282"/>
    </source>
</evidence>
<dbReference type="InterPro" id="IPR039622">
    <property type="entry name" value="MBD10/11"/>
</dbReference>
<protein>
    <recommendedName>
        <fullName evidence="7">MBD domain-containing protein</fullName>
    </recommendedName>
</protein>
<evidence type="ECO:0000256" key="3">
    <source>
        <dbReference type="ARBA" id="ARBA00023125"/>
    </source>
</evidence>
<dbReference type="InterPro" id="IPR016177">
    <property type="entry name" value="DNA-bd_dom_sf"/>
</dbReference>
<dbReference type="AlphaFoldDB" id="A0AAW1WGJ4"/>
<keyword evidence="4" id="KW-0804">Transcription</keyword>
<evidence type="ECO:0000256" key="4">
    <source>
        <dbReference type="ARBA" id="ARBA00023163"/>
    </source>
</evidence>
<gene>
    <name evidence="8" type="ORF">M0R45_031558</name>
</gene>
<proteinExistence type="predicted"/>
<dbReference type="Pfam" id="PF01429">
    <property type="entry name" value="MBD"/>
    <property type="match status" value="1"/>
</dbReference>
<evidence type="ECO:0000256" key="2">
    <source>
        <dbReference type="ARBA" id="ARBA00023015"/>
    </source>
</evidence>
<dbReference type="GO" id="GO:0003677">
    <property type="term" value="F:DNA binding"/>
    <property type="evidence" value="ECO:0007669"/>
    <property type="project" value="UniProtKB-KW"/>
</dbReference>
<dbReference type="Gene3D" id="3.30.890.10">
    <property type="entry name" value="Methyl-cpg-binding Protein 2, Chain A"/>
    <property type="match status" value="1"/>
</dbReference>
<dbReference type="Proteomes" id="UP001457282">
    <property type="component" value="Unassembled WGS sequence"/>
</dbReference>
<evidence type="ECO:0000256" key="6">
    <source>
        <dbReference type="SAM" id="MobiDB-lite"/>
    </source>
</evidence>
<feature type="domain" description="MBD" evidence="7">
    <location>
        <begin position="5"/>
        <end position="75"/>
    </location>
</feature>
<dbReference type="GO" id="GO:0005634">
    <property type="term" value="C:nucleus"/>
    <property type="evidence" value="ECO:0007669"/>
    <property type="project" value="UniProtKB-SubCell"/>
</dbReference>
<dbReference type="EMBL" id="JBEDUW010000006">
    <property type="protein sequence ID" value="KAK9923125.1"/>
    <property type="molecule type" value="Genomic_DNA"/>
</dbReference>
<feature type="region of interest" description="Disordered" evidence="6">
    <location>
        <begin position="55"/>
        <end position="291"/>
    </location>
</feature>